<reference evidence="1" key="1">
    <citation type="journal article" date="2023" name="Mol. Phylogenet. Evol.">
        <title>Genome-scale phylogeny and comparative genomics of the fungal order Sordariales.</title>
        <authorList>
            <person name="Hensen N."/>
            <person name="Bonometti L."/>
            <person name="Westerberg I."/>
            <person name="Brannstrom I.O."/>
            <person name="Guillou S."/>
            <person name="Cros-Aarteil S."/>
            <person name="Calhoun S."/>
            <person name="Haridas S."/>
            <person name="Kuo A."/>
            <person name="Mondo S."/>
            <person name="Pangilinan J."/>
            <person name="Riley R."/>
            <person name="LaButti K."/>
            <person name="Andreopoulos B."/>
            <person name="Lipzen A."/>
            <person name="Chen C."/>
            <person name="Yan M."/>
            <person name="Daum C."/>
            <person name="Ng V."/>
            <person name="Clum A."/>
            <person name="Steindorff A."/>
            <person name="Ohm R.A."/>
            <person name="Martin F."/>
            <person name="Silar P."/>
            <person name="Natvig D.O."/>
            <person name="Lalanne C."/>
            <person name="Gautier V."/>
            <person name="Ament-Velasquez S.L."/>
            <person name="Kruys A."/>
            <person name="Hutchinson M.I."/>
            <person name="Powell A.J."/>
            <person name="Barry K."/>
            <person name="Miller A.N."/>
            <person name="Grigoriev I.V."/>
            <person name="Debuchy R."/>
            <person name="Gladieux P."/>
            <person name="Hiltunen Thoren M."/>
            <person name="Johannesson H."/>
        </authorList>
    </citation>
    <scope>NUCLEOTIDE SEQUENCE</scope>
    <source>
        <strain evidence="1">CBS 560.94</strain>
    </source>
</reference>
<dbReference type="AlphaFoldDB" id="A0AAE0JE80"/>
<evidence type="ECO:0000313" key="1">
    <source>
        <dbReference type="EMBL" id="KAK3343250.1"/>
    </source>
</evidence>
<proteinExistence type="predicted"/>
<protein>
    <submittedName>
        <fullName evidence="1">Uncharacterized protein</fullName>
    </submittedName>
</protein>
<reference evidence="1" key="2">
    <citation type="submission" date="2023-06" db="EMBL/GenBank/DDBJ databases">
        <authorList>
            <consortium name="Lawrence Berkeley National Laboratory"/>
            <person name="Haridas S."/>
            <person name="Hensen N."/>
            <person name="Bonometti L."/>
            <person name="Westerberg I."/>
            <person name="Brannstrom I.O."/>
            <person name="Guillou S."/>
            <person name="Cros-Aarteil S."/>
            <person name="Calhoun S."/>
            <person name="Kuo A."/>
            <person name="Mondo S."/>
            <person name="Pangilinan J."/>
            <person name="Riley R."/>
            <person name="Labutti K."/>
            <person name="Andreopoulos B."/>
            <person name="Lipzen A."/>
            <person name="Chen C."/>
            <person name="Yanf M."/>
            <person name="Daum C."/>
            <person name="Ng V."/>
            <person name="Clum A."/>
            <person name="Steindorff A."/>
            <person name="Ohm R."/>
            <person name="Martin F."/>
            <person name="Silar P."/>
            <person name="Natvig D."/>
            <person name="Lalanne C."/>
            <person name="Gautier V."/>
            <person name="Ament-Velasquez S.L."/>
            <person name="Kruys A."/>
            <person name="Hutchinson M.I."/>
            <person name="Powell A.J."/>
            <person name="Barry K."/>
            <person name="Miller A.N."/>
            <person name="Grigoriev I.V."/>
            <person name="Debuchy R."/>
            <person name="Gladieux P."/>
            <person name="Thoren M.H."/>
            <person name="Johannesson H."/>
        </authorList>
    </citation>
    <scope>NUCLEOTIDE SEQUENCE</scope>
    <source>
        <strain evidence="1">CBS 560.94</strain>
    </source>
</reference>
<dbReference type="PANTHER" id="PTHR28250:SF1">
    <property type="entry name" value="CYTOCHROME B PRE-MRNA-PROCESSING PROTEIN 6"/>
    <property type="match status" value="1"/>
</dbReference>
<dbReference type="GeneID" id="87864212"/>
<dbReference type="GO" id="GO:0043022">
    <property type="term" value="F:ribosome binding"/>
    <property type="evidence" value="ECO:0007669"/>
    <property type="project" value="InterPro"/>
</dbReference>
<dbReference type="EMBL" id="JAUEPP010000005">
    <property type="protein sequence ID" value="KAK3343250.1"/>
    <property type="molecule type" value="Genomic_DNA"/>
</dbReference>
<accession>A0AAE0JE80</accession>
<gene>
    <name evidence="1" type="ORF">B0H65DRAFT_470792</name>
</gene>
<dbReference type="RefSeq" id="XP_062681043.1">
    <property type="nucleotide sequence ID" value="XM_062827058.1"/>
</dbReference>
<keyword evidence="2" id="KW-1185">Reference proteome</keyword>
<organism evidence="1 2">
    <name type="scientific">Neurospora tetraspora</name>
    <dbReference type="NCBI Taxonomy" id="94610"/>
    <lineage>
        <taxon>Eukaryota</taxon>
        <taxon>Fungi</taxon>
        <taxon>Dikarya</taxon>
        <taxon>Ascomycota</taxon>
        <taxon>Pezizomycotina</taxon>
        <taxon>Sordariomycetes</taxon>
        <taxon>Sordariomycetidae</taxon>
        <taxon>Sordariales</taxon>
        <taxon>Sordariaceae</taxon>
        <taxon>Neurospora</taxon>
    </lineage>
</organism>
<evidence type="ECO:0000313" key="2">
    <source>
        <dbReference type="Proteomes" id="UP001278500"/>
    </source>
</evidence>
<sequence length="131" mass="15103">MSGALRNLAARQYQRALADWPRDALRPECQLQDVLSKRLQKNNGSLLPNTPAFNKLTKEAREEAEIKQANALISLLENRYKNKYRITGELLRPKSNPKYYTDLVKELEEAPNRTFFGRIAKRLGGIVRFQS</sequence>
<dbReference type="PANTHER" id="PTHR28250">
    <property type="entry name" value="CYTOCHROME B PRE-MRNA-PROCESSING PROTEIN 6"/>
    <property type="match status" value="1"/>
</dbReference>
<dbReference type="Proteomes" id="UP001278500">
    <property type="component" value="Unassembled WGS sequence"/>
</dbReference>
<comment type="caution">
    <text evidence="1">The sequence shown here is derived from an EMBL/GenBank/DDBJ whole genome shotgun (WGS) entry which is preliminary data.</text>
</comment>
<dbReference type="GO" id="GO:0034551">
    <property type="term" value="P:mitochondrial respiratory chain complex III assembly"/>
    <property type="evidence" value="ECO:0007669"/>
    <property type="project" value="TreeGrafter"/>
</dbReference>
<dbReference type="Pfam" id="PF20180">
    <property type="entry name" value="UQCC2_CBP6"/>
    <property type="match status" value="1"/>
</dbReference>
<dbReference type="InterPro" id="IPR037653">
    <property type="entry name" value="Cbp6"/>
</dbReference>
<dbReference type="GO" id="GO:0061671">
    <property type="term" value="C:Cbp3p-Cbp6 complex"/>
    <property type="evidence" value="ECO:0007669"/>
    <property type="project" value="InterPro"/>
</dbReference>
<name>A0AAE0JE80_9PEZI</name>